<feature type="signal peptide" evidence="1">
    <location>
        <begin position="1"/>
        <end position="28"/>
    </location>
</feature>
<dbReference type="AlphaFoldDB" id="A0A3L8PTM9"/>
<comment type="caution">
    <text evidence="2">The sequence shown here is derived from an EMBL/GenBank/DDBJ whole genome shotgun (WGS) entry which is preliminary data.</text>
</comment>
<dbReference type="Proteomes" id="UP000281474">
    <property type="component" value="Unassembled WGS sequence"/>
</dbReference>
<keyword evidence="3" id="KW-1185">Reference proteome</keyword>
<feature type="chain" id="PRO_5018132332" evidence="1">
    <location>
        <begin position="29"/>
        <end position="254"/>
    </location>
</feature>
<protein>
    <submittedName>
        <fullName evidence="2">Uncharacterized protein</fullName>
    </submittedName>
</protein>
<dbReference type="RefSeq" id="WP_121839920.1">
    <property type="nucleotide sequence ID" value="NZ_ML014805.1"/>
</dbReference>
<accession>A0A3L8PTM9</accession>
<reference evidence="2 3" key="1">
    <citation type="submission" date="2018-09" db="EMBL/GenBank/DDBJ databases">
        <title>Phylogeny of the Shewanellaceae, and recommendation for two new genera, Pseudoshewanella and Parashewanella.</title>
        <authorList>
            <person name="Wang G."/>
        </authorList>
    </citation>
    <scope>NUCLEOTIDE SEQUENCE [LARGE SCALE GENOMIC DNA]</scope>
    <source>
        <strain evidence="2 3">C51</strain>
    </source>
</reference>
<evidence type="ECO:0000313" key="2">
    <source>
        <dbReference type="EMBL" id="RLV58760.1"/>
    </source>
</evidence>
<organism evidence="2 3">
    <name type="scientific">Parashewanella curva</name>
    <dbReference type="NCBI Taxonomy" id="2338552"/>
    <lineage>
        <taxon>Bacteria</taxon>
        <taxon>Pseudomonadati</taxon>
        <taxon>Pseudomonadota</taxon>
        <taxon>Gammaproteobacteria</taxon>
        <taxon>Alteromonadales</taxon>
        <taxon>Shewanellaceae</taxon>
        <taxon>Parashewanella</taxon>
    </lineage>
</organism>
<sequence length="254" mass="28225">MKYAKQYLNARGLLFILSSLVVTPFTYAQPNPVDTFVCPAGGEPLAIYSNFDGKAVATTDEVKPAYVMPGFTASNLSIQSPQQSPNSSTQDLVVKARNPADTFIEFQLQRQDGAKFWVTSIQFPTVRVGSLWEANEHKYMSLGYAVLDDGSVYPSYEAPVRNYNFDADYRLNIFQNTQQITGKFNGWTEASSWDGALNPKFTDIPFRFDIEAAKDGSNNFEGYGAWICGELQPQSQPSLMASKKPVSVKMDSIK</sequence>
<name>A0A3L8PTM9_9GAMM</name>
<evidence type="ECO:0000313" key="3">
    <source>
        <dbReference type="Proteomes" id="UP000281474"/>
    </source>
</evidence>
<gene>
    <name evidence="2" type="ORF">D5018_15550</name>
</gene>
<evidence type="ECO:0000256" key="1">
    <source>
        <dbReference type="SAM" id="SignalP"/>
    </source>
</evidence>
<dbReference type="OrthoDB" id="6398259at2"/>
<proteinExistence type="predicted"/>
<dbReference type="EMBL" id="QZEI01000056">
    <property type="protein sequence ID" value="RLV58760.1"/>
    <property type="molecule type" value="Genomic_DNA"/>
</dbReference>
<keyword evidence="1" id="KW-0732">Signal</keyword>